<accession>A0A5N6NBN4</accession>
<dbReference type="Proteomes" id="UP000326396">
    <property type="component" value="Linkage Group LG2"/>
</dbReference>
<dbReference type="PANTHER" id="PTHR47650:SF2">
    <property type="entry name" value="ZINC FINGER CCCH DOMAIN-CONTAINING PROTEIN 22"/>
    <property type="match status" value="1"/>
</dbReference>
<protein>
    <submittedName>
        <fullName evidence="1">Uncharacterized protein</fullName>
    </submittedName>
</protein>
<dbReference type="OrthoDB" id="4822at2759"/>
<sequence>MHTQLQIGAFMGRWPVEVRRLPGRVQKLEEIVGRNKKEWIVYDVAVRKLNETQKTLAKVEAAHASASNVVAAKKRRSDGSSFDGI</sequence>
<dbReference type="EMBL" id="SZYD01000012">
    <property type="protein sequence ID" value="KAD4585252.1"/>
    <property type="molecule type" value="Genomic_DNA"/>
</dbReference>
<gene>
    <name evidence="1" type="ORF">E3N88_22853</name>
</gene>
<dbReference type="AlphaFoldDB" id="A0A5N6NBN4"/>
<keyword evidence="2" id="KW-1185">Reference proteome</keyword>
<proteinExistence type="predicted"/>
<comment type="caution">
    <text evidence="1">The sequence shown here is derived from an EMBL/GenBank/DDBJ whole genome shotgun (WGS) entry which is preliminary data.</text>
</comment>
<name>A0A5N6NBN4_9ASTR</name>
<evidence type="ECO:0000313" key="1">
    <source>
        <dbReference type="EMBL" id="KAD4585252.1"/>
    </source>
</evidence>
<dbReference type="PANTHER" id="PTHR47650">
    <property type="entry name" value="ZINC FINGER CCCH DOMAIN-CONTAINING PROTEIN 22"/>
    <property type="match status" value="1"/>
</dbReference>
<evidence type="ECO:0000313" key="2">
    <source>
        <dbReference type="Proteomes" id="UP000326396"/>
    </source>
</evidence>
<organism evidence="1 2">
    <name type="scientific">Mikania micrantha</name>
    <name type="common">bitter vine</name>
    <dbReference type="NCBI Taxonomy" id="192012"/>
    <lineage>
        <taxon>Eukaryota</taxon>
        <taxon>Viridiplantae</taxon>
        <taxon>Streptophyta</taxon>
        <taxon>Embryophyta</taxon>
        <taxon>Tracheophyta</taxon>
        <taxon>Spermatophyta</taxon>
        <taxon>Magnoliopsida</taxon>
        <taxon>eudicotyledons</taxon>
        <taxon>Gunneridae</taxon>
        <taxon>Pentapetalae</taxon>
        <taxon>asterids</taxon>
        <taxon>campanulids</taxon>
        <taxon>Asterales</taxon>
        <taxon>Asteraceae</taxon>
        <taxon>Asteroideae</taxon>
        <taxon>Heliantheae alliance</taxon>
        <taxon>Eupatorieae</taxon>
        <taxon>Mikania</taxon>
    </lineage>
</organism>
<reference evidence="1 2" key="1">
    <citation type="submission" date="2019-05" db="EMBL/GenBank/DDBJ databases">
        <title>Mikania micrantha, genome provides insights into the molecular mechanism of rapid growth.</title>
        <authorList>
            <person name="Liu B."/>
        </authorList>
    </citation>
    <scope>NUCLEOTIDE SEQUENCE [LARGE SCALE GENOMIC DNA]</scope>
    <source>
        <strain evidence="1">NLD-2019</strain>
        <tissue evidence="1">Leaf</tissue>
    </source>
</reference>